<dbReference type="InterPro" id="IPR016563">
    <property type="entry name" value="Npl4"/>
</dbReference>
<evidence type="ECO:0000256" key="3">
    <source>
        <dbReference type="ARBA" id="ARBA00022833"/>
    </source>
</evidence>
<organism evidence="6 7">
    <name type="scientific">Drosophila lebanonensis</name>
    <name type="common">Fruit fly</name>
    <name type="synonym">Scaptodrosophila lebanonensis</name>
    <dbReference type="NCBI Taxonomy" id="7225"/>
    <lineage>
        <taxon>Eukaryota</taxon>
        <taxon>Metazoa</taxon>
        <taxon>Ecdysozoa</taxon>
        <taxon>Arthropoda</taxon>
        <taxon>Hexapoda</taxon>
        <taxon>Insecta</taxon>
        <taxon>Pterygota</taxon>
        <taxon>Neoptera</taxon>
        <taxon>Endopterygota</taxon>
        <taxon>Diptera</taxon>
        <taxon>Brachycera</taxon>
        <taxon>Muscomorpha</taxon>
        <taxon>Ephydroidea</taxon>
        <taxon>Drosophilidae</taxon>
        <taxon>Scaptodrosophila</taxon>
    </lineage>
</organism>
<evidence type="ECO:0000256" key="2">
    <source>
        <dbReference type="ARBA" id="ARBA00022771"/>
    </source>
</evidence>
<dbReference type="GO" id="GO:0006511">
    <property type="term" value="P:ubiquitin-dependent protein catabolic process"/>
    <property type="evidence" value="ECO:0007669"/>
    <property type="project" value="InterPro"/>
</dbReference>
<dbReference type="GO" id="GO:0008270">
    <property type="term" value="F:zinc ion binding"/>
    <property type="evidence" value="ECO:0007669"/>
    <property type="project" value="UniProtKB-KW"/>
</dbReference>
<evidence type="ECO:0000256" key="4">
    <source>
        <dbReference type="PROSITE-ProRule" id="PRU00322"/>
    </source>
</evidence>
<evidence type="ECO:0000313" key="8">
    <source>
        <dbReference type="RefSeq" id="XP_030379952.1"/>
    </source>
</evidence>
<dbReference type="SMART" id="SM00547">
    <property type="entry name" value="ZnF_RBZ"/>
    <property type="match status" value="1"/>
</dbReference>
<dbReference type="Gene3D" id="2.30.30.380">
    <property type="entry name" value="Zn-finger domain of Sec23/24"/>
    <property type="match status" value="1"/>
</dbReference>
<dbReference type="SUPFAM" id="SSF90209">
    <property type="entry name" value="Ran binding protein zinc finger-like"/>
    <property type="match status" value="1"/>
</dbReference>
<accession>A0A6J2TTP4</accession>
<dbReference type="PANTHER" id="PTHR12710">
    <property type="entry name" value="NUCLEAR PROTEIN LOCALIZATION 4"/>
    <property type="match status" value="1"/>
</dbReference>
<evidence type="ECO:0000259" key="5">
    <source>
        <dbReference type="PROSITE" id="PS50199"/>
    </source>
</evidence>
<feature type="domain" description="RanBP2-type" evidence="5">
    <location>
        <begin position="147"/>
        <end position="174"/>
    </location>
</feature>
<reference evidence="7 8" key="1">
    <citation type="submission" date="2025-04" db="UniProtKB">
        <authorList>
            <consortium name="RefSeq"/>
        </authorList>
    </citation>
    <scope>IDENTIFICATION</scope>
    <source>
        <strain evidence="7 8">11010-0011.00</strain>
        <tissue evidence="7 8">Whole body</tissue>
    </source>
</reference>
<dbReference type="InterPro" id="IPR007717">
    <property type="entry name" value="NPL4_C"/>
</dbReference>
<dbReference type="GeneID" id="115628109"/>
<dbReference type="PROSITE" id="PS01358">
    <property type="entry name" value="ZF_RANBP2_1"/>
    <property type="match status" value="1"/>
</dbReference>
<dbReference type="GO" id="GO:0043130">
    <property type="term" value="F:ubiquitin binding"/>
    <property type="evidence" value="ECO:0007669"/>
    <property type="project" value="TreeGrafter"/>
</dbReference>
<dbReference type="InterPro" id="IPR001876">
    <property type="entry name" value="Znf_RanBP2"/>
</dbReference>
<gene>
    <name evidence="7 8" type="primary">LOC115628109</name>
</gene>
<dbReference type="Pfam" id="PF05021">
    <property type="entry name" value="NPL4"/>
    <property type="match status" value="1"/>
</dbReference>
<keyword evidence="2 4" id="KW-0863">Zinc-finger</keyword>
<dbReference type="RefSeq" id="XP_030379951.1">
    <property type="nucleotide sequence ID" value="XM_030524091.1"/>
</dbReference>
<keyword evidence="3" id="KW-0862">Zinc</keyword>
<proteinExistence type="predicted"/>
<evidence type="ECO:0000256" key="1">
    <source>
        <dbReference type="ARBA" id="ARBA00022723"/>
    </source>
</evidence>
<dbReference type="AlphaFoldDB" id="A0A6J2TTP4"/>
<evidence type="ECO:0000313" key="6">
    <source>
        <dbReference type="Proteomes" id="UP000504634"/>
    </source>
</evidence>
<dbReference type="Proteomes" id="UP000504634">
    <property type="component" value="Unplaced"/>
</dbReference>
<dbReference type="GO" id="GO:0031625">
    <property type="term" value="F:ubiquitin protein ligase binding"/>
    <property type="evidence" value="ECO:0007669"/>
    <property type="project" value="TreeGrafter"/>
</dbReference>
<sequence length="174" mass="19500">MRYITNYFWDSPCIMQKSPKFVFYYKSLSTLYIDGHLQDFNALSNYLSALGEEEFLESKSDFHLLVYLHKMDMFPLRQHMAPLLEAMRNKNPIKAADFKGEEVWKLLESLIQAISSGSGFIYSGSTSYPSGAAASGGGAGADAMDLDANTWTCNHCTFINRGELTSCKICSLSR</sequence>
<dbReference type="PROSITE" id="PS50199">
    <property type="entry name" value="ZF_RANBP2_2"/>
    <property type="match status" value="1"/>
</dbReference>
<dbReference type="GO" id="GO:0005634">
    <property type="term" value="C:nucleus"/>
    <property type="evidence" value="ECO:0007669"/>
    <property type="project" value="TreeGrafter"/>
</dbReference>
<dbReference type="PANTHER" id="PTHR12710:SF0">
    <property type="entry name" value="NUCLEAR PROTEIN LOCALIZATION PROTEIN 4 HOMOLOG"/>
    <property type="match status" value="1"/>
</dbReference>
<protein>
    <submittedName>
        <fullName evidence="7 8">Nuclear protein localization protein 4 homolog isoform X1</fullName>
    </submittedName>
</protein>
<dbReference type="OrthoDB" id="10251089at2759"/>
<name>A0A6J2TTP4_DROLE</name>
<keyword evidence="6" id="KW-1185">Reference proteome</keyword>
<dbReference type="RefSeq" id="XP_030379952.1">
    <property type="nucleotide sequence ID" value="XM_030524092.1"/>
</dbReference>
<keyword evidence="1" id="KW-0479">Metal-binding</keyword>
<evidence type="ECO:0000313" key="7">
    <source>
        <dbReference type="RefSeq" id="XP_030379951.1"/>
    </source>
</evidence>
<dbReference type="InterPro" id="IPR036443">
    <property type="entry name" value="Znf_RanBP2_sf"/>
</dbReference>